<evidence type="ECO:0000259" key="13">
    <source>
        <dbReference type="Pfam" id="PF17820"/>
    </source>
</evidence>
<dbReference type="Pfam" id="PF17820">
    <property type="entry name" value="PDZ_6"/>
    <property type="match status" value="1"/>
</dbReference>
<name>A0ABY1VKL1_9ACTO</name>
<comment type="caution">
    <text evidence="14">The sequence shown here is derived from an EMBL/GenBank/DDBJ whole genome shotgun (WGS) entry which is preliminary data.</text>
</comment>
<evidence type="ECO:0000256" key="9">
    <source>
        <dbReference type="ARBA" id="ARBA00023049"/>
    </source>
</evidence>
<dbReference type="InterPro" id="IPR004387">
    <property type="entry name" value="Pept_M50_Zn"/>
</dbReference>
<dbReference type="InterPro" id="IPR036034">
    <property type="entry name" value="PDZ_sf"/>
</dbReference>
<feature type="transmembrane region" description="Helical" evidence="11">
    <location>
        <begin position="120"/>
        <end position="147"/>
    </location>
</feature>
<evidence type="ECO:0000256" key="6">
    <source>
        <dbReference type="ARBA" id="ARBA00022801"/>
    </source>
</evidence>
<evidence type="ECO:0000256" key="10">
    <source>
        <dbReference type="ARBA" id="ARBA00023136"/>
    </source>
</evidence>
<gene>
    <name evidence="14" type="primary">mmpA</name>
    <name evidence="14" type="ORF">NCTC11535_00285</name>
</gene>
<keyword evidence="7" id="KW-0862">Zinc</keyword>
<evidence type="ECO:0000256" key="11">
    <source>
        <dbReference type="SAM" id="Phobius"/>
    </source>
</evidence>
<dbReference type="InterPro" id="IPR041489">
    <property type="entry name" value="PDZ_6"/>
</dbReference>
<dbReference type="Gene3D" id="2.30.42.10">
    <property type="match status" value="1"/>
</dbReference>
<keyword evidence="9 14" id="KW-0482">Metalloprotease</keyword>
<keyword evidence="6 14" id="KW-0378">Hydrolase</keyword>
<evidence type="ECO:0000256" key="7">
    <source>
        <dbReference type="ARBA" id="ARBA00022833"/>
    </source>
</evidence>
<dbReference type="InterPro" id="IPR008915">
    <property type="entry name" value="Peptidase_M50"/>
</dbReference>
<protein>
    <submittedName>
        <fullName evidence="14">Metalloprotease mmpA</fullName>
        <ecNumber evidence="14">3.4.24.-</ecNumber>
    </submittedName>
</protein>
<evidence type="ECO:0000259" key="12">
    <source>
        <dbReference type="Pfam" id="PF02163"/>
    </source>
</evidence>
<reference evidence="14 15" key="1">
    <citation type="submission" date="2018-06" db="EMBL/GenBank/DDBJ databases">
        <authorList>
            <consortium name="Pathogen Informatics"/>
            <person name="Doyle S."/>
        </authorList>
    </citation>
    <scope>NUCLEOTIDE SEQUENCE [LARGE SCALE GENOMIC DNA]</scope>
    <source>
        <strain evidence="14 15">NCTC11535</strain>
    </source>
</reference>
<dbReference type="RefSeq" id="WP_111835613.1">
    <property type="nucleotide sequence ID" value="NZ_UAPQ01000001.1"/>
</dbReference>
<dbReference type="EC" id="3.4.24.-" evidence="14"/>
<evidence type="ECO:0000256" key="2">
    <source>
        <dbReference type="ARBA" id="ARBA00004141"/>
    </source>
</evidence>
<comment type="similarity">
    <text evidence="3">Belongs to the peptidase M50B family.</text>
</comment>
<comment type="cofactor">
    <cofactor evidence="1">
        <name>Zn(2+)</name>
        <dbReference type="ChEBI" id="CHEBI:29105"/>
    </cofactor>
</comment>
<dbReference type="SUPFAM" id="SSF50156">
    <property type="entry name" value="PDZ domain-like"/>
    <property type="match status" value="1"/>
</dbReference>
<dbReference type="EMBL" id="UAPQ01000001">
    <property type="protein sequence ID" value="SPT52634.1"/>
    <property type="molecule type" value="Genomic_DNA"/>
</dbReference>
<evidence type="ECO:0000313" key="15">
    <source>
        <dbReference type="Proteomes" id="UP000250006"/>
    </source>
</evidence>
<evidence type="ECO:0000256" key="4">
    <source>
        <dbReference type="ARBA" id="ARBA00022670"/>
    </source>
</evidence>
<dbReference type="PANTHER" id="PTHR42837">
    <property type="entry name" value="REGULATOR OF SIGMA-E PROTEASE RSEP"/>
    <property type="match status" value="1"/>
</dbReference>
<feature type="transmembrane region" description="Helical" evidence="11">
    <location>
        <begin position="351"/>
        <end position="371"/>
    </location>
</feature>
<feature type="domain" description="Peptidase M50" evidence="12">
    <location>
        <begin position="12"/>
        <end position="393"/>
    </location>
</feature>
<organism evidence="14 15">
    <name type="scientific">Actinomyces bovis</name>
    <dbReference type="NCBI Taxonomy" id="1658"/>
    <lineage>
        <taxon>Bacteria</taxon>
        <taxon>Bacillati</taxon>
        <taxon>Actinomycetota</taxon>
        <taxon>Actinomycetes</taxon>
        <taxon>Actinomycetales</taxon>
        <taxon>Actinomycetaceae</taxon>
        <taxon>Actinomyces</taxon>
    </lineage>
</organism>
<evidence type="ECO:0000256" key="8">
    <source>
        <dbReference type="ARBA" id="ARBA00022989"/>
    </source>
</evidence>
<evidence type="ECO:0000256" key="1">
    <source>
        <dbReference type="ARBA" id="ARBA00001947"/>
    </source>
</evidence>
<keyword evidence="5 11" id="KW-0812">Transmembrane</keyword>
<comment type="subcellular location">
    <subcellularLocation>
        <location evidence="2">Membrane</location>
        <topology evidence="2">Multi-pass membrane protein</topology>
    </subcellularLocation>
</comment>
<sequence length="437" mass="45244">MNLYYLLGILILVIGLAVSVALHELGHMIPAKLFGVKVSEYFIGFGPKIWSIKRGETEYGVKALWLGGYVRLLGMLPPAPPGRPDKPGSLVADSRKQALSELGPEEQHRAFYRLSVPKKLVVMAGGILTNLALGIIVLSFAVGVIGVPGHTNTLSSVSECLKADLAGTSACSSADPISPAAVAGFQVGDQVLSWGGQSVSNWAQVQEAIKAGGLEPTQVVVRRGGAEQTLTVTATQVQRPVLDKSGKPMVDASGKPVTEPRPYVGIGPSLGNIPQPASALPSTIGQAVGGTLKAIFSLPVGLYHAVAAGLGLEQRSTDGVIGLVGIGRIAGEAASAGTTTGPTAIPLSVRAFYMLSLLGSLNLALFAFNLIPLLPLDGGHVAGALWEGVRRRLALAQGRPDPGPVDTAKMLPVGQVVFGLLIIMTLVLVWVDVVAPV</sequence>
<evidence type="ECO:0000256" key="3">
    <source>
        <dbReference type="ARBA" id="ARBA00007931"/>
    </source>
</evidence>
<evidence type="ECO:0000256" key="5">
    <source>
        <dbReference type="ARBA" id="ARBA00022692"/>
    </source>
</evidence>
<keyword evidence="15" id="KW-1185">Reference proteome</keyword>
<keyword evidence="10 11" id="KW-0472">Membrane</keyword>
<feature type="transmembrane region" description="Helical" evidence="11">
    <location>
        <begin position="416"/>
        <end position="435"/>
    </location>
</feature>
<keyword evidence="4" id="KW-0645">Protease</keyword>
<feature type="domain" description="PDZ" evidence="13">
    <location>
        <begin position="173"/>
        <end position="223"/>
    </location>
</feature>
<dbReference type="CDD" id="cd06163">
    <property type="entry name" value="S2P-M50_PDZ_RseP-like"/>
    <property type="match status" value="1"/>
</dbReference>
<proteinExistence type="inferred from homology"/>
<dbReference type="GO" id="GO:0008237">
    <property type="term" value="F:metallopeptidase activity"/>
    <property type="evidence" value="ECO:0007669"/>
    <property type="project" value="UniProtKB-KW"/>
</dbReference>
<keyword evidence="8 11" id="KW-1133">Transmembrane helix</keyword>
<dbReference type="Pfam" id="PF02163">
    <property type="entry name" value="Peptidase_M50"/>
    <property type="match status" value="1"/>
</dbReference>
<dbReference type="PANTHER" id="PTHR42837:SF2">
    <property type="entry name" value="MEMBRANE METALLOPROTEASE ARASP2, CHLOROPLASTIC-RELATED"/>
    <property type="match status" value="1"/>
</dbReference>
<evidence type="ECO:0000313" key="14">
    <source>
        <dbReference type="EMBL" id="SPT52634.1"/>
    </source>
</evidence>
<dbReference type="Proteomes" id="UP000250006">
    <property type="component" value="Unassembled WGS sequence"/>
</dbReference>
<accession>A0ABY1VKL1</accession>